<evidence type="ECO:0000313" key="7">
    <source>
        <dbReference type="Proteomes" id="UP000474042"/>
    </source>
</evidence>
<reference evidence="4 6" key="1">
    <citation type="submission" date="2019-07" db="EMBL/GenBank/DDBJ databases">
        <title>Whole genome shotgun sequence of Clostridium butyricum NBRC 3858.</title>
        <authorList>
            <person name="Hosoyama A."/>
            <person name="Uohara A."/>
            <person name="Ohji S."/>
            <person name="Ichikawa N."/>
        </authorList>
    </citation>
    <scope>NUCLEOTIDE SEQUENCE [LARGE SCALE GENOMIC DNA]</scope>
    <source>
        <strain evidence="4 6">NBRC 3858</strain>
    </source>
</reference>
<dbReference type="AlphaFoldDB" id="A0A512TJQ7"/>
<keyword evidence="2" id="KW-0472">Membrane</keyword>
<dbReference type="EMBL" id="WOFV02000053">
    <property type="protein sequence ID" value="NAS19049.1"/>
    <property type="molecule type" value="Genomic_DNA"/>
</dbReference>
<name>A0A512TJQ7_CLOBU</name>
<evidence type="ECO:0000313" key="5">
    <source>
        <dbReference type="EMBL" id="NAS19049.1"/>
    </source>
</evidence>
<keyword evidence="2" id="KW-0812">Transmembrane</keyword>
<organism evidence="4 6">
    <name type="scientific">Clostridium butyricum</name>
    <dbReference type="NCBI Taxonomy" id="1492"/>
    <lineage>
        <taxon>Bacteria</taxon>
        <taxon>Bacillati</taxon>
        <taxon>Bacillota</taxon>
        <taxon>Clostridia</taxon>
        <taxon>Eubacteriales</taxon>
        <taxon>Clostridiaceae</taxon>
        <taxon>Clostridium</taxon>
    </lineage>
</organism>
<feature type="coiled-coil region" evidence="1">
    <location>
        <begin position="40"/>
        <end position="67"/>
    </location>
</feature>
<dbReference type="Pfam" id="PF13451">
    <property type="entry name" value="zf_Tbcl"/>
    <property type="match status" value="1"/>
</dbReference>
<dbReference type="InterPro" id="IPR025306">
    <property type="entry name" value="Zn-bnd_dom_prob"/>
</dbReference>
<feature type="domain" description="Probable zinc-binding" evidence="3">
    <location>
        <begin position="4"/>
        <end position="45"/>
    </location>
</feature>
<keyword evidence="1" id="KW-0175">Coiled coil</keyword>
<proteinExistence type="predicted"/>
<comment type="caution">
    <text evidence="4">The sequence shown here is derived from an EMBL/GenBank/DDBJ whole genome shotgun (WGS) entry which is preliminary data.</text>
</comment>
<evidence type="ECO:0000256" key="2">
    <source>
        <dbReference type="SAM" id="Phobius"/>
    </source>
</evidence>
<evidence type="ECO:0000256" key="1">
    <source>
        <dbReference type="SAM" id="Coils"/>
    </source>
</evidence>
<gene>
    <name evidence="4" type="ORF">CBU02nite_09410</name>
    <name evidence="5" type="ORF">GND98_014500</name>
</gene>
<evidence type="ECO:0000313" key="4">
    <source>
        <dbReference type="EMBL" id="GEQ20435.1"/>
    </source>
</evidence>
<accession>A0A512TJQ7</accession>
<sequence>MLERICVQCGKKFKIEDSEIDFYNKKDLNLPKRCKECRDKNKNSNDKRELKKEISNKSENIKLNNKKNKNLWKIIIASIVVIIGLFEGGANYYSSLHSNKNNSTVQKNTSESENKLNQDKSLIYEFRTAKDCADHFKKHGNEFGYKNEQQYLEGANRVINSSDSLHKKEKEDGDDVYYLKDSNEFVIVSTTGYIRTYFKPDDGIAYYNRQ</sequence>
<dbReference type="Proteomes" id="UP000321089">
    <property type="component" value="Unassembled WGS sequence"/>
</dbReference>
<reference evidence="5 7" key="2">
    <citation type="submission" date="2020-01" db="EMBL/GenBank/DDBJ databases">
        <title>Genome sequence of a 1,3-propanediol producer, Clostridium butyricum S3.</title>
        <authorList>
            <person name="Zhou J."/>
        </authorList>
    </citation>
    <scope>NUCLEOTIDE SEQUENCE [LARGE SCALE GENOMIC DNA]</scope>
    <source>
        <strain evidence="5 7">S3</strain>
    </source>
</reference>
<evidence type="ECO:0000313" key="6">
    <source>
        <dbReference type="Proteomes" id="UP000321089"/>
    </source>
</evidence>
<dbReference type="Proteomes" id="UP000474042">
    <property type="component" value="Unassembled WGS sequence"/>
</dbReference>
<keyword evidence="2" id="KW-1133">Transmembrane helix</keyword>
<protein>
    <recommendedName>
        <fullName evidence="3">Probable zinc-binding domain-containing protein</fullName>
    </recommendedName>
</protein>
<evidence type="ECO:0000259" key="3">
    <source>
        <dbReference type="Pfam" id="PF13451"/>
    </source>
</evidence>
<feature type="transmembrane region" description="Helical" evidence="2">
    <location>
        <begin position="71"/>
        <end position="93"/>
    </location>
</feature>
<dbReference type="RefSeq" id="WP_146868037.1">
    <property type="nucleotide sequence ID" value="NZ_BKBC01000008.1"/>
</dbReference>
<dbReference type="EMBL" id="BKBC01000008">
    <property type="protein sequence ID" value="GEQ20435.1"/>
    <property type="molecule type" value="Genomic_DNA"/>
</dbReference>